<dbReference type="Gene3D" id="3.20.20.330">
    <property type="entry name" value="Homocysteine-binding-like domain"/>
    <property type="match status" value="1"/>
</dbReference>
<dbReference type="RefSeq" id="XP_012945010.1">
    <property type="nucleotide sequence ID" value="XM_013089556.2"/>
</dbReference>
<dbReference type="InterPro" id="IPR036589">
    <property type="entry name" value="HCY_dom_sf"/>
</dbReference>
<comment type="cofactor">
    <cofactor evidence="4">
        <name>Zn(2+)</name>
        <dbReference type="ChEBI" id="CHEBI:29105"/>
    </cofactor>
</comment>
<dbReference type="PROSITE" id="PS50970">
    <property type="entry name" value="HCY"/>
    <property type="match status" value="1"/>
</dbReference>
<proteinExistence type="predicted"/>
<sequence>MPRVKGLRERLRDNENIICAEGYMRELERRGYVQYGPNTPEVVLEYPDQVRSLHQEFVLAGSDVVEAFTYYGHRAKMRLIGRESDLERLNRSALRIAREVADQTGTLMAGNICNTCVYDPKDKSTFGPVKKMFEEQIRWAVGEGADYIIAETFSDFGEAKLALEAIQEVGKGLPAVVTLTAYCPDVTTDDIPIEEALRQLEILGADVVGLNCGRGPETMMPLLKKARKICKGPLAALPVPFRTSDKEITFQALKDPVSGAPAHPLDIDCCRCSRSDVRRFAKEARALGVQYVGLCCGSSSNMLREVAQEYGRTPAAGVYAPDMDKCTLAQARTAHVQKRQFFAYSRVYNIAT</sequence>
<feature type="binding site" evidence="4">
    <location>
        <position position="212"/>
    </location>
    <ligand>
        <name>Zn(2+)</name>
        <dbReference type="ChEBI" id="CHEBI:29105"/>
    </ligand>
</feature>
<keyword evidence="4" id="KW-0479">Metal-binding</keyword>
<evidence type="ECO:0000256" key="3">
    <source>
        <dbReference type="ARBA" id="ARBA00034478"/>
    </source>
</evidence>
<reference evidence="7" key="1">
    <citation type="submission" date="2025-08" db="UniProtKB">
        <authorList>
            <consortium name="RefSeq"/>
        </authorList>
    </citation>
    <scope>IDENTIFICATION</scope>
</reference>
<keyword evidence="4" id="KW-0862">Zinc</keyword>
<dbReference type="GeneID" id="101848928"/>
<evidence type="ECO:0000259" key="5">
    <source>
        <dbReference type="PROSITE" id="PS50970"/>
    </source>
</evidence>
<comment type="pathway">
    <text evidence="3">Amino-acid biosynthesis; L-methionine biosynthesis via de novo pathway.</text>
</comment>
<evidence type="ECO:0000313" key="7">
    <source>
        <dbReference type="RefSeq" id="XP_012945010.1"/>
    </source>
</evidence>
<dbReference type="Pfam" id="PF02574">
    <property type="entry name" value="S-methyl_trans"/>
    <property type="match status" value="1"/>
</dbReference>
<feature type="binding site" evidence="4">
    <location>
        <position position="296"/>
    </location>
    <ligand>
        <name>Zn(2+)</name>
        <dbReference type="ChEBI" id="CHEBI:29105"/>
    </ligand>
</feature>
<protein>
    <submittedName>
        <fullName evidence="7">S-methylmethionine--homocysteine S-methyltransferase BHMT2</fullName>
    </submittedName>
</protein>
<accession>A0ABM1ACC8</accession>
<keyword evidence="1 4" id="KW-0489">Methyltransferase</keyword>
<keyword evidence="2 4" id="KW-0808">Transferase</keyword>
<dbReference type="InterPro" id="IPR017226">
    <property type="entry name" value="BHMT-like"/>
</dbReference>
<name>A0ABM1ACC8_APLCA</name>
<evidence type="ECO:0000256" key="1">
    <source>
        <dbReference type="ARBA" id="ARBA00022603"/>
    </source>
</evidence>
<dbReference type="SUPFAM" id="SSF82282">
    <property type="entry name" value="Homocysteine S-methyltransferase"/>
    <property type="match status" value="1"/>
</dbReference>
<dbReference type="PANTHER" id="PTHR11103">
    <property type="entry name" value="SLR1189 PROTEIN"/>
    <property type="match status" value="1"/>
</dbReference>
<feature type="domain" description="Hcy-binding" evidence="5">
    <location>
        <begin position="5"/>
        <end position="310"/>
    </location>
</feature>
<evidence type="ECO:0000256" key="4">
    <source>
        <dbReference type="PROSITE-ProRule" id="PRU00333"/>
    </source>
</evidence>
<gene>
    <name evidence="7" type="primary">LOC101848928</name>
</gene>
<organism evidence="6 7">
    <name type="scientific">Aplysia californica</name>
    <name type="common">California sea hare</name>
    <dbReference type="NCBI Taxonomy" id="6500"/>
    <lineage>
        <taxon>Eukaryota</taxon>
        <taxon>Metazoa</taxon>
        <taxon>Spiralia</taxon>
        <taxon>Lophotrochozoa</taxon>
        <taxon>Mollusca</taxon>
        <taxon>Gastropoda</taxon>
        <taxon>Heterobranchia</taxon>
        <taxon>Euthyneura</taxon>
        <taxon>Tectipleura</taxon>
        <taxon>Aplysiida</taxon>
        <taxon>Aplysioidea</taxon>
        <taxon>Aplysiidae</taxon>
        <taxon>Aplysia</taxon>
    </lineage>
</organism>
<dbReference type="InterPro" id="IPR003726">
    <property type="entry name" value="HCY_dom"/>
</dbReference>
<dbReference type="Proteomes" id="UP000694888">
    <property type="component" value="Unplaced"/>
</dbReference>
<dbReference type="PANTHER" id="PTHR11103:SF18">
    <property type="entry name" value="SLR1189 PROTEIN"/>
    <property type="match status" value="1"/>
</dbReference>
<keyword evidence="6" id="KW-1185">Reference proteome</keyword>
<dbReference type="PIRSF" id="PIRSF037505">
    <property type="entry name" value="Betaine_HMT"/>
    <property type="match status" value="1"/>
</dbReference>
<feature type="binding site" evidence="4">
    <location>
        <position position="295"/>
    </location>
    <ligand>
        <name>Zn(2+)</name>
        <dbReference type="ChEBI" id="CHEBI:29105"/>
    </ligand>
</feature>
<evidence type="ECO:0000256" key="2">
    <source>
        <dbReference type="ARBA" id="ARBA00022679"/>
    </source>
</evidence>
<evidence type="ECO:0000313" key="6">
    <source>
        <dbReference type="Proteomes" id="UP000694888"/>
    </source>
</evidence>